<dbReference type="EMBL" id="CAEY01000170">
    <property type="status" value="NOT_ANNOTATED_CDS"/>
    <property type="molecule type" value="Genomic_DNA"/>
</dbReference>
<evidence type="ECO:0000313" key="1">
    <source>
        <dbReference type="EnsemblMetazoa" id="tetur13g01610.1"/>
    </source>
</evidence>
<accession>T1KJY0</accession>
<dbReference type="AlphaFoldDB" id="T1KJY0"/>
<reference evidence="1" key="2">
    <citation type="submission" date="2015-06" db="UniProtKB">
        <authorList>
            <consortium name="EnsemblMetazoa"/>
        </authorList>
    </citation>
    <scope>IDENTIFICATION</scope>
</reference>
<name>T1KJY0_TETUR</name>
<sequence>MEGFSAYLPLKSSDNVNDDDKCKLSQLLVRISPLITTIGTHFHS</sequence>
<keyword evidence="2" id="KW-1185">Reference proteome</keyword>
<protein>
    <submittedName>
        <fullName evidence="1">Uncharacterized protein</fullName>
    </submittedName>
</protein>
<evidence type="ECO:0000313" key="2">
    <source>
        <dbReference type="Proteomes" id="UP000015104"/>
    </source>
</evidence>
<reference evidence="2" key="1">
    <citation type="submission" date="2011-08" db="EMBL/GenBank/DDBJ databases">
        <authorList>
            <person name="Rombauts S."/>
        </authorList>
    </citation>
    <scope>NUCLEOTIDE SEQUENCE</scope>
    <source>
        <strain evidence="2">London</strain>
    </source>
</reference>
<proteinExistence type="predicted"/>
<dbReference type="Proteomes" id="UP000015104">
    <property type="component" value="Unassembled WGS sequence"/>
</dbReference>
<dbReference type="HOGENOM" id="CLU_3225216_0_0_1"/>
<organism evidence="1 2">
    <name type="scientific">Tetranychus urticae</name>
    <name type="common">Two-spotted spider mite</name>
    <dbReference type="NCBI Taxonomy" id="32264"/>
    <lineage>
        <taxon>Eukaryota</taxon>
        <taxon>Metazoa</taxon>
        <taxon>Ecdysozoa</taxon>
        <taxon>Arthropoda</taxon>
        <taxon>Chelicerata</taxon>
        <taxon>Arachnida</taxon>
        <taxon>Acari</taxon>
        <taxon>Acariformes</taxon>
        <taxon>Trombidiformes</taxon>
        <taxon>Prostigmata</taxon>
        <taxon>Eleutherengona</taxon>
        <taxon>Raphignathae</taxon>
        <taxon>Tetranychoidea</taxon>
        <taxon>Tetranychidae</taxon>
        <taxon>Tetranychus</taxon>
    </lineage>
</organism>
<dbReference type="EnsemblMetazoa" id="tetur13g01610.1">
    <property type="protein sequence ID" value="tetur13g01610.1"/>
    <property type="gene ID" value="tetur13g01610"/>
</dbReference>